<accession>A0AA95HRJ6</accession>
<dbReference type="SUPFAM" id="SSF57783">
    <property type="entry name" value="Zinc beta-ribbon"/>
    <property type="match status" value="1"/>
</dbReference>
<dbReference type="GO" id="GO:0003677">
    <property type="term" value="F:DNA binding"/>
    <property type="evidence" value="ECO:0007669"/>
    <property type="project" value="InterPro"/>
</dbReference>
<dbReference type="Pfam" id="PF13155">
    <property type="entry name" value="Toprim_2"/>
    <property type="match status" value="1"/>
</dbReference>
<dbReference type="Gene3D" id="3.40.1360.10">
    <property type="match status" value="1"/>
</dbReference>
<evidence type="ECO:0000313" key="1">
    <source>
        <dbReference type="EMBL" id="WHX09479.1"/>
    </source>
</evidence>
<gene>
    <name evidence="1" type="ORF">QNN11_19635</name>
</gene>
<sequence length="333" mass="38313">MTIQDVKQIKLADYLQSLGYTPVKQQGRNLWYKSPLREETDASFKVNTELEKWYDFGIGKGGNIIALAAELYHSEDVAYLLKRIEERTAYIRPASFSCGRQHSDNQPYQGLRVGELSSPALIAYLQERGINIGLAKRECRELRFMNADKPYFAIGFPNMAGGYEVRNRYFKGCVAPKDITHIRQQGGQRCMCYLFEGFMDYLSFLTIRVENNPQHPRLDTQDYIILNSVSNLAKAESILETYTQVGCFLDNDTAGRNTCKKLKEKFGERLLDKSMYYREYKDLNDYLCGKPLSQSAEPIKEKKQVQSARRIMQPPKKKGDFICNMLVCFPKGI</sequence>
<dbReference type="Proteomes" id="UP001177934">
    <property type="component" value="Chromosome"/>
</dbReference>
<evidence type="ECO:0000313" key="2">
    <source>
        <dbReference type="Proteomes" id="UP001177934"/>
    </source>
</evidence>
<dbReference type="GO" id="GO:0008270">
    <property type="term" value="F:zinc ion binding"/>
    <property type="evidence" value="ECO:0007669"/>
    <property type="project" value="InterPro"/>
</dbReference>
<dbReference type="InterPro" id="IPR036977">
    <property type="entry name" value="DNA_primase_Znf_CHC2"/>
</dbReference>
<dbReference type="AlphaFoldDB" id="A0AA95HRJ6"/>
<organism evidence="1 2">
    <name type="scientific">Phocaeicola dorei</name>
    <dbReference type="NCBI Taxonomy" id="357276"/>
    <lineage>
        <taxon>Bacteria</taxon>
        <taxon>Pseudomonadati</taxon>
        <taxon>Bacteroidota</taxon>
        <taxon>Bacteroidia</taxon>
        <taxon>Bacteroidales</taxon>
        <taxon>Bacteroidaceae</taxon>
        <taxon>Phocaeicola</taxon>
    </lineage>
</organism>
<reference evidence="1" key="1">
    <citation type="journal article" date="2023" name="Nat. Commun.">
        <title>Identification of a novel Human Milk Oligosaccharides utilization cluster in the infant gut commensal Bacteroides dorei.</title>
        <authorList>
            <person name="Kijner S."/>
            <person name="Ennis D."/>
            <person name="Shmorak S."/>
            <person name="Florentin A."/>
            <person name="Yassour M."/>
        </authorList>
    </citation>
    <scope>NUCLEOTIDE SEQUENCE</scope>
    <source>
        <strain evidence="1">2</strain>
    </source>
</reference>
<proteinExistence type="predicted"/>
<protein>
    <submittedName>
        <fullName evidence="1">Toprim domain-containing protein</fullName>
    </submittedName>
</protein>
<dbReference type="GO" id="GO:0006260">
    <property type="term" value="P:DNA replication"/>
    <property type="evidence" value="ECO:0007669"/>
    <property type="project" value="InterPro"/>
</dbReference>
<name>A0AA95HRJ6_9BACT</name>
<dbReference type="EMBL" id="CP126056">
    <property type="protein sequence ID" value="WHX09479.1"/>
    <property type="molecule type" value="Genomic_DNA"/>
</dbReference>
<dbReference type="Gene3D" id="3.90.580.10">
    <property type="entry name" value="Zinc finger, CHC2-type domain"/>
    <property type="match status" value="1"/>
</dbReference>